<dbReference type="AlphaFoldDB" id="A0A1A9W0R1"/>
<name>A0A1A9W0R1_9MUSC</name>
<proteinExistence type="predicted"/>
<dbReference type="PANTHER" id="PTHR11675">
    <property type="entry name" value="N-ACETYLGALACTOSAMINYLTRANSFERASE"/>
    <property type="match status" value="1"/>
</dbReference>
<keyword evidence="3" id="KW-1185">Reference proteome</keyword>
<dbReference type="InterPro" id="IPR029044">
    <property type="entry name" value="Nucleotide-diphossugar_trans"/>
</dbReference>
<dbReference type="GO" id="GO:0005794">
    <property type="term" value="C:Golgi apparatus"/>
    <property type="evidence" value="ECO:0007669"/>
    <property type="project" value="TreeGrafter"/>
</dbReference>
<organism evidence="2 3">
    <name type="scientific">Glossina brevipalpis</name>
    <dbReference type="NCBI Taxonomy" id="37001"/>
    <lineage>
        <taxon>Eukaryota</taxon>
        <taxon>Metazoa</taxon>
        <taxon>Ecdysozoa</taxon>
        <taxon>Arthropoda</taxon>
        <taxon>Hexapoda</taxon>
        <taxon>Insecta</taxon>
        <taxon>Pterygota</taxon>
        <taxon>Neoptera</taxon>
        <taxon>Endopterygota</taxon>
        <taxon>Diptera</taxon>
        <taxon>Brachycera</taxon>
        <taxon>Muscomorpha</taxon>
        <taxon>Hippoboscoidea</taxon>
        <taxon>Glossinidae</taxon>
        <taxon>Glossina</taxon>
    </lineage>
</organism>
<evidence type="ECO:0000313" key="2">
    <source>
        <dbReference type="EnsemblMetazoa" id="GBRI002173-PA"/>
    </source>
</evidence>
<dbReference type="Proteomes" id="UP000091820">
    <property type="component" value="Unassembled WGS sequence"/>
</dbReference>
<protein>
    <submittedName>
        <fullName evidence="2">Uncharacterized protein</fullName>
    </submittedName>
</protein>
<dbReference type="GO" id="GO:0004653">
    <property type="term" value="F:polypeptide N-acetylgalactosaminyltransferase activity"/>
    <property type="evidence" value="ECO:0007669"/>
    <property type="project" value="TreeGrafter"/>
</dbReference>
<dbReference type="EnsemblMetazoa" id="GBRI002173-RA">
    <property type="protein sequence ID" value="GBRI002173-PA"/>
    <property type="gene ID" value="GBRI002173"/>
</dbReference>
<dbReference type="PANTHER" id="PTHR11675:SF119">
    <property type="entry name" value="POLYPEPTIDE N-ACETYLGALACTOSAMINYLTRANSFERASE 2"/>
    <property type="match status" value="1"/>
</dbReference>
<reference evidence="3" key="1">
    <citation type="submission" date="2014-03" db="EMBL/GenBank/DDBJ databases">
        <authorList>
            <person name="Aksoy S."/>
            <person name="Warren W."/>
            <person name="Wilson R.K."/>
        </authorList>
    </citation>
    <scope>NUCLEOTIDE SEQUENCE [LARGE SCALE GENOMIC DNA]</scope>
    <source>
        <strain evidence="3">IAEA</strain>
    </source>
</reference>
<sequence>MLVNGFPATIPIRLSIAIKRFCLCSNKPSLEKRELKLREAATATQQYQDEMQPTMVTASSGNGEENLDGWPYCRLLGLAINAASPQEYSFEDGNDDLQLAKNDKARIIRSKKHKDLVRFPLRDEADVLTFLDARVEPLTGRTTLIVCPVVDVINEYLNSVELATCKHDPFKAIRTLGSDLFVTDKAYFPKLTKYETMMNAWRGENVEISFGVYQCDGTMEIISCGFVGHVFRKRLSYTFSGISSNTFARNTCPTANISTIIQQNC</sequence>
<evidence type="ECO:0000256" key="1">
    <source>
        <dbReference type="ARBA" id="ARBA00023157"/>
    </source>
</evidence>
<dbReference type="STRING" id="37001.A0A1A9W0R1"/>
<keyword evidence="1" id="KW-1015">Disulfide bond</keyword>
<dbReference type="VEuPathDB" id="VectorBase:GBRI002173"/>
<dbReference type="Gene3D" id="3.90.550.10">
    <property type="entry name" value="Spore Coat Polysaccharide Biosynthesis Protein SpsA, Chain A"/>
    <property type="match status" value="1"/>
</dbReference>
<reference evidence="2" key="2">
    <citation type="submission" date="2020-05" db="UniProtKB">
        <authorList>
            <consortium name="EnsemblMetazoa"/>
        </authorList>
    </citation>
    <scope>IDENTIFICATION</scope>
    <source>
        <strain evidence="2">IAEA</strain>
    </source>
</reference>
<accession>A0A1A9W0R1</accession>
<evidence type="ECO:0000313" key="3">
    <source>
        <dbReference type="Proteomes" id="UP000091820"/>
    </source>
</evidence>
<dbReference type="GO" id="GO:0006493">
    <property type="term" value="P:protein O-linked glycosylation"/>
    <property type="evidence" value="ECO:0007669"/>
    <property type="project" value="TreeGrafter"/>
</dbReference>